<name>A0A6I1MJJ0_9CLOT</name>
<dbReference type="Pfam" id="PF08239">
    <property type="entry name" value="SH3_3"/>
    <property type="match status" value="5"/>
</dbReference>
<comment type="caution">
    <text evidence="2">The sequence shown here is derived from an EMBL/GenBank/DDBJ whole genome shotgun (WGS) entry which is preliminary data.</text>
</comment>
<dbReference type="EMBL" id="WHJC01000012">
    <property type="protein sequence ID" value="MPQ42578.1"/>
    <property type="molecule type" value="Genomic_DNA"/>
</dbReference>
<gene>
    <name evidence="2" type="ORF">GBZ86_02240</name>
</gene>
<evidence type="ECO:0000313" key="3">
    <source>
        <dbReference type="Proteomes" id="UP000430345"/>
    </source>
</evidence>
<dbReference type="SUPFAM" id="SSF50044">
    <property type="entry name" value="SH3-domain"/>
    <property type="match status" value="1"/>
</dbReference>
<feature type="domain" description="SH3b" evidence="1">
    <location>
        <begin position="127"/>
        <end position="190"/>
    </location>
</feature>
<dbReference type="PROSITE" id="PS51781">
    <property type="entry name" value="SH3B"/>
    <property type="match status" value="4"/>
</dbReference>
<evidence type="ECO:0000313" key="2">
    <source>
        <dbReference type="EMBL" id="MPQ42578.1"/>
    </source>
</evidence>
<reference evidence="2 3" key="1">
    <citation type="submission" date="2019-10" db="EMBL/GenBank/DDBJ databases">
        <title>The Genome Sequence of Clostridium tarantellae Isolated from Fish Brain.</title>
        <authorList>
            <person name="Bano L."/>
            <person name="Kiel M."/>
            <person name="Sales G."/>
            <person name="Doxey A.C."/>
            <person name="Mansfield M.J."/>
            <person name="Schiavone M."/>
            <person name="Rossetto O."/>
            <person name="Pirazzini M."/>
            <person name="Dobrindt U."/>
            <person name="Montecucco C."/>
        </authorList>
    </citation>
    <scope>NUCLEOTIDE SEQUENCE [LARGE SCALE GENOMIC DNA]</scope>
    <source>
        <strain evidence="2 3">DSM 3997</strain>
    </source>
</reference>
<dbReference type="AlphaFoldDB" id="A0A6I1MJJ0"/>
<keyword evidence="3" id="KW-1185">Reference proteome</keyword>
<evidence type="ECO:0000259" key="1">
    <source>
        <dbReference type="PROSITE" id="PS51781"/>
    </source>
</evidence>
<protein>
    <submittedName>
        <fullName evidence="2">SH3 domain-containing protein</fullName>
    </submittedName>
</protein>
<dbReference type="InterPro" id="IPR003646">
    <property type="entry name" value="SH3-like_bac-type"/>
</dbReference>
<dbReference type="InterPro" id="IPR036028">
    <property type="entry name" value="SH3-like_dom_sf"/>
</dbReference>
<dbReference type="Gene3D" id="2.30.30.40">
    <property type="entry name" value="SH3 Domains"/>
    <property type="match status" value="5"/>
</dbReference>
<dbReference type="Proteomes" id="UP000430345">
    <property type="component" value="Unassembled WGS sequence"/>
</dbReference>
<proteinExistence type="predicted"/>
<accession>A0A6I1MJJ0</accession>
<sequence length="427" mass="48564">MGKKKLALLLITATTLNIGTAKIYAKNKYCEKVKKNTVLAAKPSFKIRKGKVVNITSNLRIRENATTSSQVIGYLVNGEMFEIQEKTGEWYKVKVNGKIGFIHEAYVKELDENIENKVYTEKNNCIKKGEVVNITTNLRIREKPSTTASIIGYLLNGQIFDIKGHYGDWDYIDSKGKIGYIHRDYVKELENKGKKGISKPSEKPSIGKGEVINVETSLRIREKASTNSSILGYLKVGDIFDIRDKGEDWSYITYKGIKGYIHNAYIKEIYINKDEKDAKKSSKDNYDRIGKVINTTTRLRVRKEPNTNCLVVAYLMPNETFRIKAELGNWYYTEISGAEGYVFKDYVQIIKDNDVSNKENKEEQLTGKVINVTTSLRIRQTPSANGEVIGYLLENESIEVIGKVGHWYKIKHKGLIGYVSKAYITIN</sequence>
<feature type="domain" description="SH3b" evidence="1">
    <location>
        <begin position="48"/>
        <end position="111"/>
    </location>
</feature>
<dbReference type="RefSeq" id="WP_152887337.1">
    <property type="nucleotide sequence ID" value="NZ_WHJC01000012.1"/>
</dbReference>
<dbReference type="OrthoDB" id="9794294at2"/>
<dbReference type="SMART" id="SM00287">
    <property type="entry name" value="SH3b"/>
    <property type="match status" value="5"/>
</dbReference>
<feature type="domain" description="SH3b" evidence="1">
    <location>
        <begin position="207"/>
        <end position="270"/>
    </location>
</feature>
<dbReference type="PANTHER" id="PTHR34408">
    <property type="entry name" value="FAMILY PROTEIN, PUTATIVE-RELATED"/>
    <property type="match status" value="1"/>
</dbReference>
<organism evidence="2 3">
    <name type="scientific">Clostridium tarantellae</name>
    <dbReference type="NCBI Taxonomy" id="39493"/>
    <lineage>
        <taxon>Bacteria</taxon>
        <taxon>Bacillati</taxon>
        <taxon>Bacillota</taxon>
        <taxon>Clostridia</taxon>
        <taxon>Eubacteriales</taxon>
        <taxon>Clostridiaceae</taxon>
        <taxon>Clostridium</taxon>
    </lineage>
</organism>
<dbReference type="PANTHER" id="PTHR34408:SF1">
    <property type="entry name" value="GLYCOSYL HYDROLASE FAMILY 19 DOMAIN-CONTAINING PROTEIN HI_1415"/>
    <property type="match status" value="1"/>
</dbReference>
<feature type="domain" description="SH3b" evidence="1">
    <location>
        <begin position="365"/>
        <end position="427"/>
    </location>
</feature>
<dbReference type="InterPro" id="IPR052354">
    <property type="entry name" value="Cell_Wall_Dynamics_Protein"/>
</dbReference>